<organism evidence="9 10">
    <name type="scientific">Pelotomaculum isophthalicicum JI</name>
    <dbReference type="NCBI Taxonomy" id="947010"/>
    <lineage>
        <taxon>Bacteria</taxon>
        <taxon>Bacillati</taxon>
        <taxon>Bacillota</taxon>
        <taxon>Clostridia</taxon>
        <taxon>Eubacteriales</taxon>
        <taxon>Desulfotomaculaceae</taxon>
        <taxon>Pelotomaculum</taxon>
    </lineage>
</organism>
<feature type="transmembrane region" description="Helical" evidence="7">
    <location>
        <begin position="6"/>
        <end position="26"/>
    </location>
</feature>
<comment type="caution">
    <text evidence="9">The sequence shown here is derived from an EMBL/GenBank/DDBJ whole genome shotgun (WGS) entry which is preliminary data.</text>
</comment>
<dbReference type="Proteomes" id="UP001154312">
    <property type="component" value="Unassembled WGS sequence"/>
</dbReference>
<dbReference type="PANTHER" id="PTHR42709">
    <property type="entry name" value="ALKALINE PHOSPHATASE LIKE PROTEIN"/>
    <property type="match status" value="1"/>
</dbReference>
<evidence type="ECO:0000256" key="6">
    <source>
        <dbReference type="ARBA" id="ARBA00023136"/>
    </source>
</evidence>
<comment type="subcellular location">
    <subcellularLocation>
        <location evidence="1">Cell membrane</location>
        <topology evidence="1">Multi-pass membrane protein</topology>
    </subcellularLocation>
</comment>
<name>A0A9X4H709_9FIRM</name>
<dbReference type="InterPro" id="IPR032816">
    <property type="entry name" value="VTT_dom"/>
</dbReference>
<dbReference type="PANTHER" id="PTHR42709:SF6">
    <property type="entry name" value="UNDECAPRENYL PHOSPHATE TRANSPORTER A"/>
    <property type="match status" value="1"/>
</dbReference>
<evidence type="ECO:0000256" key="3">
    <source>
        <dbReference type="ARBA" id="ARBA00022475"/>
    </source>
</evidence>
<evidence type="ECO:0000256" key="2">
    <source>
        <dbReference type="ARBA" id="ARBA00010792"/>
    </source>
</evidence>
<feature type="transmembrane region" description="Helical" evidence="7">
    <location>
        <begin position="170"/>
        <end position="193"/>
    </location>
</feature>
<feature type="transmembrane region" description="Helical" evidence="7">
    <location>
        <begin position="137"/>
        <end position="158"/>
    </location>
</feature>
<gene>
    <name evidence="9" type="ORF">L7E55_14400</name>
</gene>
<keyword evidence="6 7" id="KW-0472">Membrane</keyword>
<evidence type="ECO:0000259" key="8">
    <source>
        <dbReference type="Pfam" id="PF09335"/>
    </source>
</evidence>
<dbReference type="EMBL" id="JAKOAV010000033">
    <property type="protein sequence ID" value="MDF9409533.1"/>
    <property type="molecule type" value="Genomic_DNA"/>
</dbReference>
<evidence type="ECO:0000256" key="4">
    <source>
        <dbReference type="ARBA" id="ARBA00022692"/>
    </source>
</evidence>
<sequence>MNDYIILLIEFFRQYNLWFLGSLLILQNNGIPLGSNLIVMASGALAFYGEFSLLELLGAIWLFSLLGDILSYWLWQNLGKYILSRFPMINNFLKPGLQKAADYHHRYGKTAIVISRFPLSALGTFVNAFAGITDFKFCIFFVTTAIGELLWSCFYLGLGYWFSDSWEQTALLVSQIGQLGLLIFVLVVITYIARKLYLALNTKNKSTGTNNN</sequence>
<comment type="similarity">
    <text evidence="2">Belongs to the DedA family.</text>
</comment>
<evidence type="ECO:0000313" key="10">
    <source>
        <dbReference type="Proteomes" id="UP001154312"/>
    </source>
</evidence>
<dbReference type="AlphaFoldDB" id="A0A9X4H709"/>
<dbReference type="InterPro" id="IPR051311">
    <property type="entry name" value="DedA_domain"/>
</dbReference>
<keyword evidence="4 7" id="KW-0812">Transmembrane</keyword>
<keyword evidence="10" id="KW-1185">Reference proteome</keyword>
<evidence type="ECO:0000256" key="1">
    <source>
        <dbReference type="ARBA" id="ARBA00004651"/>
    </source>
</evidence>
<evidence type="ECO:0000256" key="5">
    <source>
        <dbReference type="ARBA" id="ARBA00022989"/>
    </source>
</evidence>
<feature type="domain" description="VTT" evidence="8">
    <location>
        <begin position="35"/>
        <end position="160"/>
    </location>
</feature>
<keyword evidence="3" id="KW-1003">Cell membrane</keyword>
<dbReference type="RefSeq" id="WP_277445008.1">
    <property type="nucleotide sequence ID" value="NZ_JAKOAV010000033.1"/>
</dbReference>
<dbReference type="GO" id="GO:0005886">
    <property type="term" value="C:plasma membrane"/>
    <property type="evidence" value="ECO:0007669"/>
    <property type="project" value="UniProtKB-SubCell"/>
</dbReference>
<protein>
    <submittedName>
        <fullName evidence="9">VTT domain-containing protein</fullName>
    </submittedName>
</protein>
<proteinExistence type="inferred from homology"/>
<evidence type="ECO:0000256" key="7">
    <source>
        <dbReference type="SAM" id="Phobius"/>
    </source>
</evidence>
<dbReference type="Pfam" id="PF09335">
    <property type="entry name" value="VTT_dom"/>
    <property type="match status" value="1"/>
</dbReference>
<reference evidence="9" key="1">
    <citation type="submission" date="2022-02" db="EMBL/GenBank/DDBJ databases">
        <authorList>
            <person name="Leng L."/>
        </authorList>
    </citation>
    <scope>NUCLEOTIDE SEQUENCE</scope>
    <source>
        <strain evidence="9">JI</strain>
    </source>
</reference>
<keyword evidence="5 7" id="KW-1133">Transmembrane helix</keyword>
<evidence type="ECO:0000313" key="9">
    <source>
        <dbReference type="EMBL" id="MDF9409533.1"/>
    </source>
</evidence>
<accession>A0A9X4H709</accession>